<sequence>MEDSTNNNSTNNNGNIKLTESNNRSILLESLPEEKKTEKRLLDVDEEEEDTIVEEEEEEDVKKLRKLGGDDENDETIMIPTHKTNPPPKLGTSPISTSIPSTTSTTTTTTTTSTNSGTKILSPLQSSTFPPPEPSPKLYHKNISSHENFYQEEEYFDGRKIIYTATDSSDLSGGEEVSGSFDLTTSGNQINTNIGSNLVSSGGRRKKRQKLRKREGRIYELLEQRLGSEALKNNILGPTTTITFDWPYELVLVRHGQSEGNEAQARSKKGDLSAYTPEFKEKHSSVYRLTDKGILQAKIAGKWVKENIAEVFDRYYTSEYVRAMETASLLGLPEAKWLTEIQLRERDKGKMDNISWTEKNEKFAHDLELRKRDSFFWAPPSGESIADICQRVEHTFATLRRECANKRVIIVCHGEIMWAFRVRLERLSQIRFHQLQSSKDPRDQIHNTTILWYSRVHPKTGEINPYFRYLRMVCPWKPEYSAPGWLEFERPVYTNEELMTSVRSVPRFVNNTEKELSQPPLSTTNPNQPNI</sequence>
<dbReference type="Gene3D" id="3.40.50.1240">
    <property type="entry name" value="Phosphoglycerate mutase-like"/>
    <property type="match status" value="1"/>
</dbReference>
<feature type="binding site" evidence="6">
    <location>
        <begin position="254"/>
        <end position="261"/>
    </location>
    <ligand>
        <name>substrate</name>
    </ligand>
</feature>
<dbReference type="InterPro" id="IPR005952">
    <property type="entry name" value="Phosphogly_mut1"/>
</dbReference>
<dbReference type="Pfam" id="PF00300">
    <property type="entry name" value="His_Phos_1"/>
    <property type="match status" value="1"/>
</dbReference>
<dbReference type="InParanoid" id="A0A151ZFL5"/>
<dbReference type="PROSITE" id="PS00175">
    <property type="entry name" value="PG_MUTASE"/>
    <property type="match status" value="1"/>
</dbReference>
<dbReference type="GO" id="GO:0006096">
    <property type="term" value="P:glycolytic process"/>
    <property type="evidence" value="ECO:0007669"/>
    <property type="project" value="UniProtKB-KW"/>
</dbReference>
<feature type="active site" description="Tele-phosphohistidine intermediate" evidence="5">
    <location>
        <position position="255"/>
    </location>
</feature>
<evidence type="ECO:0000313" key="9">
    <source>
        <dbReference type="Proteomes" id="UP000076078"/>
    </source>
</evidence>
<dbReference type="EMBL" id="LODT01000028">
    <property type="protein sequence ID" value="KYQ92772.1"/>
    <property type="molecule type" value="Genomic_DNA"/>
</dbReference>
<dbReference type="SMART" id="SM00855">
    <property type="entry name" value="PGAM"/>
    <property type="match status" value="1"/>
</dbReference>
<keyword evidence="3" id="KW-0324">Glycolysis</keyword>
<feature type="compositionally biased region" description="Acidic residues" evidence="7">
    <location>
        <begin position="44"/>
        <end position="59"/>
    </location>
</feature>
<evidence type="ECO:0000256" key="6">
    <source>
        <dbReference type="PIRSR" id="PIRSR613078-2"/>
    </source>
</evidence>
<evidence type="ECO:0000256" key="3">
    <source>
        <dbReference type="ARBA" id="ARBA00023152"/>
    </source>
</evidence>
<dbReference type="PANTHER" id="PTHR11931">
    <property type="entry name" value="PHOSPHOGLYCERATE MUTASE"/>
    <property type="match status" value="1"/>
</dbReference>
<dbReference type="GO" id="GO:0004619">
    <property type="term" value="F:phosphoglycerate mutase activity"/>
    <property type="evidence" value="ECO:0007669"/>
    <property type="project" value="UniProtKB-EC"/>
</dbReference>
<proteinExistence type="inferred from homology"/>
<evidence type="ECO:0000256" key="1">
    <source>
        <dbReference type="ARBA" id="ARBA00006717"/>
    </source>
</evidence>
<dbReference type="STRING" id="361077.A0A151ZFL5"/>
<dbReference type="OrthoDB" id="354304at2759"/>
<accession>A0A151ZFL5</accession>
<dbReference type="CDD" id="cd07067">
    <property type="entry name" value="HP_PGM_like"/>
    <property type="match status" value="1"/>
</dbReference>
<dbReference type="SUPFAM" id="SSF53254">
    <property type="entry name" value="Phosphoglycerate mutase-like"/>
    <property type="match status" value="1"/>
</dbReference>
<feature type="compositionally biased region" description="Low complexity" evidence="7">
    <location>
        <begin position="92"/>
        <end position="114"/>
    </location>
</feature>
<keyword evidence="9" id="KW-1185">Reference proteome</keyword>
<dbReference type="Proteomes" id="UP000076078">
    <property type="component" value="Unassembled WGS sequence"/>
</dbReference>
<feature type="compositionally biased region" description="Low complexity" evidence="7">
    <location>
        <begin position="1"/>
        <end position="15"/>
    </location>
</feature>
<feature type="region of interest" description="Disordered" evidence="7">
    <location>
        <begin position="1"/>
        <end position="133"/>
    </location>
</feature>
<gene>
    <name evidence="8" type="ORF">DLAC_05351</name>
</gene>
<feature type="compositionally biased region" description="Basic and acidic residues" evidence="7">
    <location>
        <begin position="32"/>
        <end position="43"/>
    </location>
</feature>
<organism evidence="8 9">
    <name type="scientific">Tieghemostelium lacteum</name>
    <name type="common">Slime mold</name>
    <name type="synonym">Dictyostelium lacteum</name>
    <dbReference type="NCBI Taxonomy" id="361077"/>
    <lineage>
        <taxon>Eukaryota</taxon>
        <taxon>Amoebozoa</taxon>
        <taxon>Evosea</taxon>
        <taxon>Eumycetozoa</taxon>
        <taxon>Dictyostelia</taxon>
        <taxon>Dictyosteliales</taxon>
        <taxon>Raperosteliaceae</taxon>
        <taxon>Tieghemostelium</taxon>
    </lineage>
</organism>
<dbReference type="AlphaFoldDB" id="A0A151ZFL5"/>
<dbReference type="InterPro" id="IPR013078">
    <property type="entry name" value="His_Pase_superF_clade-1"/>
</dbReference>
<keyword evidence="4" id="KW-0413">Isomerase</keyword>
<reference evidence="8 9" key="1">
    <citation type="submission" date="2015-12" db="EMBL/GenBank/DDBJ databases">
        <title>Dictyostelia acquired genes for synthesis and detection of signals that induce cell-type specialization by lateral gene transfer from prokaryotes.</title>
        <authorList>
            <person name="Gloeckner G."/>
            <person name="Schaap P."/>
        </authorList>
    </citation>
    <scope>NUCLEOTIDE SEQUENCE [LARGE SCALE GENOMIC DNA]</scope>
    <source>
        <strain evidence="8 9">TK</strain>
    </source>
</reference>
<dbReference type="InterPro" id="IPR001345">
    <property type="entry name" value="PG/BPGM_mutase_AS"/>
</dbReference>
<evidence type="ECO:0000256" key="5">
    <source>
        <dbReference type="PIRSR" id="PIRSR613078-1"/>
    </source>
</evidence>
<comment type="similarity">
    <text evidence="1">Belongs to the phosphoglycerate mutase family. BPG-dependent PGAM subfamily.</text>
</comment>
<evidence type="ECO:0000256" key="2">
    <source>
        <dbReference type="ARBA" id="ARBA00012028"/>
    </source>
</evidence>
<name>A0A151ZFL5_TIELA</name>
<evidence type="ECO:0000313" key="8">
    <source>
        <dbReference type="EMBL" id="KYQ92772.1"/>
    </source>
</evidence>
<evidence type="ECO:0000256" key="4">
    <source>
        <dbReference type="ARBA" id="ARBA00023235"/>
    </source>
</evidence>
<protein>
    <recommendedName>
        <fullName evidence="2">phosphoglycerate mutase (2,3-diphosphoglycerate-dependent)</fullName>
        <ecNumber evidence="2">5.4.2.11</ecNumber>
    </recommendedName>
</protein>
<feature type="active site" description="Proton donor/acceptor" evidence="5">
    <location>
        <position position="345"/>
    </location>
</feature>
<feature type="compositionally biased region" description="Polar residues" evidence="7">
    <location>
        <begin position="16"/>
        <end position="25"/>
    </location>
</feature>
<comment type="caution">
    <text evidence="8">The sequence shown here is derived from an EMBL/GenBank/DDBJ whole genome shotgun (WGS) entry which is preliminary data.</text>
</comment>
<dbReference type="EC" id="5.4.2.11" evidence="2"/>
<dbReference type="InterPro" id="IPR029033">
    <property type="entry name" value="His_PPase_superfam"/>
</dbReference>
<evidence type="ECO:0000256" key="7">
    <source>
        <dbReference type="SAM" id="MobiDB-lite"/>
    </source>
</evidence>
<feature type="compositionally biased region" description="Polar residues" evidence="7">
    <location>
        <begin position="115"/>
        <end position="128"/>
    </location>
</feature>
<feature type="binding site" evidence="6">
    <location>
        <position position="322"/>
    </location>
    <ligand>
        <name>substrate</name>
    </ligand>
</feature>